<reference evidence="2 3" key="1">
    <citation type="submission" date="2023-08" db="EMBL/GenBank/DDBJ databases">
        <title>Black Yeasts Isolated from many extreme environments.</title>
        <authorList>
            <person name="Coleine C."/>
            <person name="Stajich J.E."/>
            <person name="Selbmann L."/>
        </authorList>
    </citation>
    <scope>NUCLEOTIDE SEQUENCE [LARGE SCALE GENOMIC DNA]</scope>
    <source>
        <strain evidence="2 3">CCFEE 536</strain>
    </source>
</reference>
<organism evidence="2 3">
    <name type="scientific">Cryomyces antarcticus</name>
    <dbReference type="NCBI Taxonomy" id="329879"/>
    <lineage>
        <taxon>Eukaryota</taxon>
        <taxon>Fungi</taxon>
        <taxon>Dikarya</taxon>
        <taxon>Ascomycota</taxon>
        <taxon>Pezizomycotina</taxon>
        <taxon>Dothideomycetes</taxon>
        <taxon>Dothideomycetes incertae sedis</taxon>
        <taxon>Cryomyces</taxon>
    </lineage>
</organism>
<protein>
    <submittedName>
        <fullName evidence="2">Uncharacterized protein</fullName>
    </submittedName>
</protein>
<feature type="non-terminal residue" evidence="2">
    <location>
        <position position="302"/>
    </location>
</feature>
<proteinExistence type="predicted"/>
<evidence type="ECO:0000313" key="3">
    <source>
        <dbReference type="Proteomes" id="UP001357485"/>
    </source>
</evidence>
<keyword evidence="3" id="KW-1185">Reference proteome</keyword>
<feature type="region of interest" description="Disordered" evidence="1">
    <location>
        <begin position="276"/>
        <end position="302"/>
    </location>
</feature>
<feature type="compositionally biased region" description="Polar residues" evidence="1">
    <location>
        <begin position="276"/>
        <end position="290"/>
    </location>
</feature>
<accession>A0ABR0M4Q1</accession>
<dbReference type="EMBL" id="JAVRRA010001318">
    <property type="protein sequence ID" value="KAK5280699.1"/>
    <property type="molecule type" value="Genomic_DNA"/>
</dbReference>
<name>A0ABR0M4Q1_9PEZI</name>
<gene>
    <name evidence="2" type="ORF">LTR16_006744</name>
</gene>
<dbReference type="Proteomes" id="UP001357485">
    <property type="component" value="Unassembled WGS sequence"/>
</dbReference>
<evidence type="ECO:0000313" key="2">
    <source>
        <dbReference type="EMBL" id="KAK5280699.1"/>
    </source>
</evidence>
<comment type="caution">
    <text evidence="2">The sequence shown here is derived from an EMBL/GenBank/DDBJ whole genome shotgun (WGS) entry which is preliminary data.</text>
</comment>
<evidence type="ECO:0000256" key="1">
    <source>
        <dbReference type="SAM" id="MobiDB-lite"/>
    </source>
</evidence>
<sequence length="302" mass="33834">MALDPLIGVLHPRRTSNTSQQSSSLRSALNWPISNDNSFDEANARFHETLSTPAQLYTKVGDAILKEVADWLDVEEREWHWASRRRRLHRLSTPDAALADLSALAPMMGLGAEPSSALLYMTAIQLLASCYTLSLEPANSSLPAALYVDRSGEASFISSLRLHTQSRYSPAFGHQARSSSVAPAWPGFTSLPLEERIAEEVSRKRLMRKIEADVDRAESMEEFIRWSNDVPIDPEDLSGSQEKITDFIKWSDHVPTEPQELSRVFDWTNDVPVLQEQLSKRLSPSTTTEEQASEVDPRTSAR</sequence>